<evidence type="ECO:0000256" key="3">
    <source>
        <dbReference type="ARBA" id="ARBA00012528"/>
    </source>
</evidence>
<dbReference type="SMART" id="SM00267">
    <property type="entry name" value="GGDEF"/>
    <property type="match status" value="1"/>
</dbReference>
<dbReference type="InterPro" id="IPR029787">
    <property type="entry name" value="Nucleotide_cyclase"/>
</dbReference>
<keyword evidence="5" id="KW-0175">Coiled coil</keyword>
<dbReference type="PANTHER" id="PTHR45138">
    <property type="entry name" value="REGULATORY COMPONENTS OF SENSORY TRANSDUCTION SYSTEM"/>
    <property type="match status" value="1"/>
</dbReference>
<sequence length="240" mass="26806">MSSSELFIKEHDILNQALLAGQSEAMPGEYYRRHLLILSESYRRLVRESERMIARSDRAEREMSRLNAQLHQLAKTLEYKASYDALTQVFNRGAIIDRISQALENGPASLIVLDIDHFKQVNDTYGHPKGDAVICGLIERLRCCLQGMGIIGRVGGEEFTVLLENMDIDQALVIATRLHADLNARVLAALPQQKVTVSFGISWAAPQTRFDDLYASADAALYQAKLQGRNCICTNPSRVA</sequence>
<reference evidence="7 8" key="2">
    <citation type="submission" date="2020-06" db="EMBL/GenBank/DDBJ databases">
        <title>Polyphasic characterization of a Rahnella strain isolated from tree sap.</title>
        <authorList>
            <person name="Kim I.S."/>
        </authorList>
    </citation>
    <scope>NUCLEOTIDE SEQUENCE [LARGE SCALE GENOMIC DNA]</scope>
    <source>
        <strain evidence="7 8">SAP-1</strain>
    </source>
</reference>
<evidence type="ECO:0000256" key="4">
    <source>
        <dbReference type="ARBA" id="ARBA00034247"/>
    </source>
</evidence>
<dbReference type="NCBIfam" id="TIGR00254">
    <property type="entry name" value="GGDEF"/>
    <property type="match status" value="1"/>
</dbReference>
<evidence type="ECO:0000256" key="2">
    <source>
        <dbReference type="ARBA" id="ARBA00004665"/>
    </source>
</evidence>
<evidence type="ECO:0000313" key="7">
    <source>
        <dbReference type="EMBL" id="NMP27230.1"/>
    </source>
</evidence>
<feature type="domain" description="GGDEF" evidence="6">
    <location>
        <begin position="106"/>
        <end position="237"/>
    </location>
</feature>
<dbReference type="Pfam" id="PF00990">
    <property type="entry name" value="GGDEF"/>
    <property type="match status" value="1"/>
</dbReference>
<dbReference type="Proteomes" id="UP000585363">
    <property type="component" value="Unassembled WGS sequence"/>
</dbReference>
<organism evidence="7 8">
    <name type="scientific">Rouxiella aceris</name>
    <dbReference type="NCBI Taxonomy" id="2703884"/>
    <lineage>
        <taxon>Bacteria</taxon>
        <taxon>Pseudomonadati</taxon>
        <taxon>Pseudomonadota</taxon>
        <taxon>Gammaproteobacteria</taxon>
        <taxon>Enterobacterales</taxon>
        <taxon>Yersiniaceae</taxon>
        <taxon>Rouxiella</taxon>
    </lineage>
</organism>
<comment type="cofactor">
    <cofactor evidence="1">
        <name>Mg(2+)</name>
        <dbReference type="ChEBI" id="CHEBI:18420"/>
    </cofactor>
</comment>
<comment type="catalytic activity">
    <reaction evidence="4">
        <text>2 GTP = 3',3'-c-di-GMP + 2 diphosphate</text>
        <dbReference type="Rhea" id="RHEA:24898"/>
        <dbReference type="ChEBI" id="CHEBI:33019"/>
        <dbReference type="ChEBI" id="CHEBI:37565"/>
        <dbReference type="ChEBI" id="CHEBI:58805"/>
        <dbReference type="EC" id="2.7.7.65"/>
    </reaction>
</comment>
<dbReference type="SUPFAM" id="SSF55073">
    <property type="entry name" value="Nucleotide cyclase"/>
    <property type="match status" value="1"/>
</dbReference>
<dbReference type="InterPro" id="IPR000160">
    <property type="entry name" value="GGDEF_dom"/>
</dbReference>
<dbReference type="EC" id="2.7.7.65" evidence="3"/>
<dbReference type="RefSeq" id="WP_169402915.1">
    <property type="nucleotide sequence ID" value="NZ_JAADJU010000004.1"/>
</dbReference>
<name>A0A848MJH3_9GAMM</name>
<proteinExistence type="predicted"/>
<evidence type="ECO:0000313" key="8">
    <source>
        <dbReference type="Proteomes" id="UP000585363"/>
    </source>
</evidence>
<dbReference type="FunFam" id="3.30.70.270:FF:000001">
    <property type="entry name" value="Diguanylate cyclase domain protein"/>
    <property type="match status" value="1"/>
</dbReference>
<comment type="caution">
    <text evidence="7">The sequence shown here is derived from an EMBL/GenBank/DDBJ whole genome shotgun (WGS) entry which is preliminary data.</text>
</comment>
<dbReference type="PANTHER" id="PTHR45138:SF9">
    <property type="entry name" value="DIGUANYLATE CYCLASE DGCM-RELATED"/>
    <property type="match status" value="1"/>
</dbReference>
<feature type="coiled-coil region" evidence="5">
    <location>
        <begin position="42"/>
        <end position="76"/>
    </location>
</feature>
<dbReference type="InterPro" id="IPR043128">
    <property type="entry name" value="Rev_trsase/Diguanyl_cyclase"/>
</dbReference>
<dbReference type="InterPro" id="IPR050469">
    <property type="entry name" value="Diguanylate_Cyclase"/>
</dbReference>
<dbReference type="EMBL" id="JAADJU010000004">
    <property type="protein sequence ID" value="NMP27230.1"/>
    <property type="molecule type" value="Genomic_DNA"/>
</dbReference>
<comment type="pathway">
    <text evidence="2">Purine metabolism; 3',5'-cyclic di-GMP biosynthesis.</text>
</comment>
<accession>A0A848MJH3</accession>
<evidence type="ECO:0000256" key="5">
    <source>
        <dbReference type="SAM" id="Coils"/>
    </source>
</evidence>
<reference evidence="7 8" key="1">
    <citation type="submission" date="2020-01" db="EMBL/GenBank/DDBJ databases">
        <authorList>
            <person name="Lee S.D."/>
        </authorList>
    </citation>
    <scope>NUCLEOTIDE SEQUENCE [LARGE SCALE GENOMIC DNA]</scope>
    <source>
        <strain evidence="7 8">SAP-1</strain>
    </source>
</reference>
<evidence type="ECO:0000259" key="6">
    <source>
        <dbReference type="PROSITE" id="PS50887"/>
    </source>
</evidence>
<protein>
    <recommendedName>
        <fullName evidence="3">diguanylate cyclase</fullName>
        <ecNumber evidence="3">2.7.7.65</ecNumber>
    </recommendedName>
</protein>
<dbReference type="AlphaFoldDB" id="A0A848MJH3"/>
<evidence type="ECO:0000256" key="1">
    <source>
        <dbReference type="ARBA" id="ARBA00001946"/>
    </source>
</evidence>
<dbReference type="CDD" id="cd01949">
    <property type="entry name" value="GGDEF"/>
    <property type="match status" value="1"/>
</dbReference>
<dbReference type="GO" id="GO:0052621">
    <property type="term" value="F:diguanylate cyclase activity"/>
    <property type="evidence" value="ECO:0007669"/>
    <property type="project" value="UniProtKB-EC"/>
</dbReference>
<gene>
    <name evidence="7" type="ORF">GW590_10170</name>
</gene>
<dbReference type="Gene3D" id="3.30.70.270">
    <property type="match status" value="1"/>
</dbReference>
<keyword evidence="8" id="KW-1185">Reference proteome</keyword>
<dbReference type="PROSITE" id="PS50887">
    <property type="entry name" value="GGDEF"/>
    <property type="match status" value="1"/>
</dbReference>